<dbReference type="RefSeq" id="WP_110257025.1">
    <property type="nucleotide sequence ID" value="NZ_QJKB01000008.1"/>
</dbReference>
<evidence type="ECO:0000313" key="2">
    <source>
        <dbReference type="Proteomes" id="UP000247792"/>
    </source>
</evidence>
<name>A0A318IXU1_9BURK</name>
<dbReference type="Proteomes" id="UP000247792">
    <property type="component" value="Unassembled WGS sequence"/>
</dbReference>
<dbReference type="EMBL" id="QJKB01000008">
    <property type="protein sequence ID" value="PXX40289.1"/>
    <property type="molecule type" value="Genomic_DNA"/>
</dbReference>
<protein>
    <submittedName>
        <fullName evidence="1">Uncharacterized protein</fullName>
    </submittedName>
</protein>
<proteinExistence type="predicted"/>
<gene>
    <name evidence="1" type="ORF">DFR42_108123</name>
</gene>
<sequence length="171" mass="19621">MNAIMQLHSQYVLLKLGIANITPCIDWAIKRLQLDEEGDDLEVVLLAAANDSEEALPLIEIVLERYIGLASIDYEFLAGKYIAGLHSRYLAGEESIQSIDAILTKLSYKIDYPSWFVMLSRNCEYATDVEDFREPFEQEFEYISNLWDSANSRSEFEASYSREVSNSHDFK</sequence>
<organism evidence="1 2">
    <name type="scientific">Undibacterium pigrum</name>
    <dbReference type="NCBI Taxonomy" id="401470"/>
    <lineage>
        <taxon>Bacteria</taxon>
        <taxon>Pseudomonadati</taxon>
        <taxon>Pseudomonadota</taxon>
        <taxon>Betaproteobacteria</taxon>
        <taxon>Burkholderiales</taxon>
        <taxon>Oxalobacteraceae</taxon>
        <taxon>Undibacterium</taxon>
    </lineage>
</organism>
<comment type="caution">
    <text evidence="1">The sequence shown here is derived from an EMBL/GenBank/DDBJ whole genome shotgun (WGS) entry which is preliminary data.</text>
</comment>
<dbReference type="AlphaFoldDB" id="A0A318IXU1"/>
<keyword evidence="2" id="KW-1185">Reference proteome</keyword>
<accession>A0A318IXU1</accession>
<reference evidence="1 2" key="1">
    <citation type="submission" date="2018-05" db="EMBL/GenBank/DDBJ databases">
        <title>Genomic Encyclopedia of Type Strains, Phase IV (KMG-IV): sequencing the most valuable type-strain genomes for metagenomic binning, comparative biology and taxonomic classification.</title>
        <authorList>
            <person name="Goeker M."/>
        </authorList>
    </citation>
    <scope>NUCLEOTIDE SEQUENCE [LARGE SCALE GENOMIC DNA]</scope>
    <source>
        <strain evidence="1 2">DSM 19792</strain>
    </source>
</reference>
<evidence type="ECO:0000313" key="1">
    <source>
        <dbReference type="EMBL" id="PXX40289.1"/>
    </source>
</evidence>